<dbReference type="RefSeq" id="WP_285522976.1">
    <property type="nucleotide sequence ID" value="NZ_JASNGB010000063.1"/>
</dbReference>
<comment type="subcellular location">
    <subcellularLocation>
        <location evidence="3">Cytoplasm</location>
    </subcellularLocation>
</comment>
<gene>
    <name evidence="3" type="primary">grpE</name>
    <name evidence="7" type="ORF">QOL99_08435</name>
</gene>
<dbReference type="EMBL" id="JASNGB010000063">
    <property type="protein sequence ID" value="MDL2344178.1"/>
    <property type="molecule type" value="Genomic_DNA"/>
</dbReference>
<dbReference type="InterPro" id="IPR013805">
    <property type="entry name" value="GrpE_CC"/>
</dbReference>
<dbReference type="PROSITE" id="PS01071">
    <property type="entry name" value="GRPE"/>
    <property type="match status" value="1"/>
</dbReference>
<evidence type="ECO:0000256" key="2">
    <source>
        <dbReference type="ARBA" id="ARBA00023186"/>
    </source>
</evidence>
<evidence type="ECO:0000256" key="5">
    <source>
        <dbReference type="RuleBase" id="RU004478"/>
    </source>
</evidence>
<dbReference type="InterPro" id="IPR009012">
    <property type="entry name" value="GrpE_head"/>
</dbReference>
<dbReference type="SUPFAM" id="SSF58014">
    <property type="entry name" value="Coiled-coil domain of nucleotide exchange factor GrpE"/>
    <property type="match status" value="1"/>
</dbReference>
<accession>A0ABT7JIA8</accession>
<dbReference type="PANTHER" id="PTHR21237:SF23">
    <property type="entry name" value="GRPE PROTEIN HOMOLOG, MITOCHONDRIAL"/>
    <property type="match status" value="1"/>
</dbReference>
<dbReference type="Proteomes" id="UP001302059">
    <property type="component" value="Unassembled WGS sequence"/>
</dbReference>
<comment type="subunit">
    <text evidence="3">Homodimer.</text>
</comment>
<reference evidence="7 8" key="1">
    <citation type="submission" date="2023-05" db="EMBL/GenBank/DDBJ databases">
        <authorList>
            <person name="Gao F."/>
        </authorList>
    </citation>
    <scope>NUCLEOTIDE SEQUENCE [LARGE SCALE GENOMIC DNA]</scope>
    <source>
        <strain evidence="7 8">MIMF12</strain>
    </source>
</reference>
<evidence type="ECO:0000256" key="6">
    <source>
        <dbReference type="SAM" id="MobiDB-lite"/>
    </source>
</evidence>
<keyword evidence="2 3" id="KW-0143">Chaperone</keyword>
<comment type="function">
    <text evidence="3 4">Participates actively in the response to hyperosmotic and heat shock by preventing the aggregation of stress-denatured proteins, in association with DnaK and GrpE. It is the nucleotide exchange factor for DnaK and may function as a thermosensor. Unfolded proteins bind initially to DnaJ; upon interaction with the DnaJ-bound protein, DnaK hydrolyzes its bound ATP, resulting in the formation of a stable complex. GrpE releases ADP from DnaK; ATP binding to DnaK triggers the release of the substrate protein, thus completing the reaction cycle. Several rounds of ATP-dependent interactions between DnaJ, DnaK and GrpE are required for fully efficient folding.</text>
</comment>
<evidence type="ECO:0000313" key="8">
    <source>
        <dbReference type="Proteomes" id="UP001302059"/>
    </source>
</evidence>
<dbReference type="PRINTS" id="PR00773">
    <property type="entry name" value="GRPEPROTEIN"/>
</dbReference>
<evidence type="ECO:0000256" key="1">
    <source>
        <dbReference type="ARBA" id="ARBA00009054"/>
    </source>
</evidence>
<comment type="caution">
    <text evidence="7">The sequence shown here is derived from an EMBL/GenBank/DDBJ whole genome shotgun (WGS) entry which is preliminary data.</text>
</comment>
<dbReference type="Gene3D" id="2.30.22.10">
    <property type="entry name" value="Head domain of nucleotide exchange factor GrpE"/>
    <property type="match status" value="1"/>
</dbReference>
<sequence length="217" mass="23636">MTQDDQNQTTPQPEQGTQDRKKTLDADTGTEVDTDLPGAETDNLEEDLDAAGFPGMDEGMFAQVQEMMGKLGRADELEKENADLRGKLGRLAADFEGYRRRTQEDVEAAQGQGVARAAEALMPVYDDLDRALSMGAGDPAQLIPGMQAVQSKVLLVFGGLGLEATGREGEVFDPRWHEAIQVVPADEDDVIVQVYQLGFRMGDRSVRPARVVVGKKQ</sequence>
<organism evidence="7 8">
    <name type="scientific">Deinococcus rhizophilus</name>
    <dbReference type="NCBI Taxonomy" id="3049544"/>
    <lineage>
        <taxon>Bacteria</taxon>
        <taxon>Thermotogati</taxon>
        <taxon>Deinococcota</taxon>
        <taxon>Deinococci</taxon>
        <taxon>Deinococcales</taxon>
        <taxon>Deinococcaceae</taxon>
        <taxon>Deinococcus</taxon>
    </lineage>
</organism>
<feature type="compositionally biased region" description="Low complexity" evidence="6">
    <location>
        <begin position="1"/>
        <end position="15"/>
    </location>
</feature>
<proteinExistence type="inferred from homology"/>
<protein>
    <recommendedName>
        <fullName evidence="3 4">Protein GrpE</fullName>
    </recommendedName>
    <alternativeName>
        <fullName evidence="3">HSP-70 cofactor</fullName>
    </alternativeName>
</protein>
<dbReference type="HAMAP" id="MF_01151">
    <property type="entry name" value="GrpE"/>
    <property type="match status" value="1"/>
</dbReference>
<dbReference type="PANTHER" id="PTHR21237">
    <property type="entry name" value="GRPE PROTEIN"/>
    <property type="match status" value="1"/>
</dbReference>
<name>A0ABT7JIA8_9DEIO</name>
<keyword evidence="3 4" id="KW-0346">Stress response</keyword>
<evidence type="ECO:0000256" key="4">
    <source>
        <dbReference type="RuleBase" id="RU000639"/>
    </source>
</evidence>
<dbReference type="Gene3D" id="3.90.20.20">
    <property type="match status" value="1"/>
</dbReference>
<dbReference type="SUPFAM" id="SSF51064">
    <property type="entry name" value="Head domain of nucleotide exchange factor GrpE"/>
    <property type="match status" value="1"/>
</dbReference>
<keyword evidence="3" id="KW-0963">Cytoplasm</keyword>
<evidence type="ECO:0000256" key="3">
    <source>
        <dbReference type="HAMAP-Rule" id="MF_01151"/>
    </source>
</evidence>
<comment type="similarity">
    <text evidence="1 3 5">Belongs to the GrpE family.</text>
</comment>
<keyword evidence="8" id="KW-1185">Reference proteome</keyword>
<dbReference type="Pfam" id="PF01025">
    <property type="entry name" value="GrpE"/>
    <property type="match status" value="1"/>
</dbReference>
<evidence type="ECO:0000313" key="7">
    <source>
        <dbReference type="EMBL" id="MDL2344178.1"/>
    </source>
</evidence>
<dbReference type="InterPro" id="IPR000740">
    <property type="entry name" value="GrpE"/>
</dbReference>
<feature type="region of interest" description="Disordered" evidence="6">
    <location>
        <begin position="1"/>
        <end position="56"/>
    </location>
</feature>
<dbReference type="CDD" id="cd00446">
    <property type="entry name" value="GrpE"/>
    <property type="match status" value="1"/>
</dbReference>